<reference evidence="1 2" key="1">
    <citation type="journal article" date="2019" name="Commun. Biol.">
        <title>The bagworm genome reveals a unique fibroin gene that provides high tensile strength.</title>
        <authorList>
            <person name="Kono N."/>
            <person name="Nakamura H."/>
            <person name="Ohtoshi R."/>
            <person name="Tomita M."/>
            <person name="Numata K."/>
            <person name="Arakawa K."/>
        </authorList>
    </citation>
    <scope>NUCLEOTIDE SEQUENCE [LARGE SCALE GENOMIC DNA]</scope>
</reference>
<proteinExistence type="predicted"/>
<dbReference type="EMBL" id="BGZK01000226">
    <property type="protein sequence ID" value="GBP29927.1"/>
    <property type="molecule type" value="Genomic_DNA"/>
</dbReference>
<dbReference type="AlphaFoldDB" id="A0A4C1UV80"/>
<sequence>MVNELNAPQEIFTSKRYIVNLSANLNWFLTQLVVSDAEKNRGQSGAGTELAELLDDAADRRHVRHPSFALSHTNGSTIDELEIRECYSFLRNKSRERGCLRAEVCLRTEVCLGAEVCLRAEVWESSFHAAELTMVSTATRGGLSLRQTRHVPRGARVQRGARAEL</sequence>
<evidence type="ECO:0000313" key="2">
    <source>
        <dbReference type="Proteomes" id="UP000299102"/>
    </source>
</evidence>
<gene>
    <name evidence="1" type="ORF">EVAR_18407_1</name>
</gene>
<accession>A0A4C1UV80</accession>
<protein>
    <submittedName>
        <fullName evidence="1">Uncharacterized protein</fullName>
    </submittedName>
</protein>
<comment type="caution">
    <text evidence="1">The sequence shown here is derived from an EMBL/GenBank/DDBJ whole genome shotgun (WGS) entry which is preliminary data.</text>
</comment>
<organism evidence="1 2">
    <name type="scientific">Eumeta variegata</name>
    <name type="common">Bagworm moth</name>
    <name type="synonym">Eumeta japonica</name>
    <dbReference type="NCBI Taxonomy" id="151549"/>
    <lineage>
        <taxon>Eukaryota</taxon>
        <taxon>Metazoa</taxon>
        <taxon>Ecdysozoa</taxon>
        <taxon>Arthropoda</taxon>
        <taxon>Hexapoda</taxon>
        <taxon>Insecta</taxon>
        <taxon>Pterygota</taxon>
        <taxon>Neoptera</taxon>
        <taxon>Endopterygota</taxon>
        <taxon>Lepidoptera</taxon>
        <taxon>Glossata</taxon>
        <taxon>Ditrysia</taxon>
        <taxon>Tineoidea</taxon>
        <taxon>Psychidae</taxon>
        <taxon>Oiketicinae</taxon>
        <taxon>Eumeta</taxon>
    </lineage>
</organism>
<name>A0A4C1UV80_EUMVA</name>
<evidence type="ECO:0000313" key="1">
    <source>
        <dbReference type="EMBL" id="GBP29927.1"/>
    </source>
</evidence>
<dbReference type="Proteomes" id="UP000299102">
    <property type="component" value="Unassembled WGS sequence"/>
</dbReference>
<keyword evidence="2" id="KW-1185">Reference proteome</keyword>